<evidence type="ECO:0000313" key="4">
    <source>
        <dbReference type="Proteomes" id="UP000290545"/>
    </source>
</evidence>
<keyword evidence="4" id="KW-1185">Reference proteome</keyword>
<dbReference type="InterPro" id="IPR046020">
    <property type="entry name" value="DUF5977"/>
</dbReference>
<evidence type="ECO:0000259" key="2">
    <source>
        <dbReference type="Pfam" id="PF19404"/>
    </source>
</evidence>
<feature type="domain" description="DUF5977" evidence="2">
    <location>
        <begin position="1233"/>
        <end position="1296"/>
    </location>
</feature>
<proteinExistence type="predicted"/>
<evidence type="ECO:0000256" key="1">
    <source>
        <dbReference type="SAM" id="SignalP"/>
    </source>
</evidence>
<dbReference type="Proteomes" id="UP000290545">
    <property type="component" value="Unassembled WGS sequence"/>
</dbReference>
<accession>A0A4Q1D7V5</accession>
<reference evidence="3 4" key="1">
    <citation type="submission" date="2019-01" db="EMBL/GenBank/DDBJ databases">
        <title>Filimonas sp. strain TTM-71.</title>
        <authorList>
            <person name="Chen W.-M."/>
        </authorList>
    </citation>
    <scope>NUCLEOTIDE SEQUENCE [LARGE SCALE GENOMIC DNA]</scope>
    <source>
        <strain evidence="3 4">TTM-71</strain>
    </source>
</reference>
<dbReference type="EMBL" id="SDHZ01000001">
    <property type="protein sequence ID" value="RXK85384.1"/>
    <property type="molecule type" value="Genomic_DNA"/>
</dbReference>
<keyword evidence="1" id="KW-0732">Signal</keyword>
<comment type="caution">
    <text evidence="3">The sequence shown here is derived from an EMBL/GenBank/DDBJ whole genome shotgun (WGS) entry which is preliminary data.</text>
</comment>
<gene>
    <name evidence="3" type="ORF">ESB13_00735</name>
</gene>
<dbReference type="OrthoDB" id="680656at2"/>
<organism evidence="3 4">
    <name type="scientific">Filimonas effusa</name>
    <dbReference type="NCBI Taxonomy" id="2508721"/>
    <lineage>
        <taxon>Bacteria</taxon>
        <taxon>Pseudomonadati</taxon>
        <taxon>Bacteroidota</taxon>
        <taxon>Chitinophagia</taxon>
        <taxon>Chitinophagales</taxon>
        <taxon>Chitinophagaceae</taxon>
        <taxon>Filimonas</taxon>
    </lineage>
</organism>
<feature type="chain" id="PRO_5020281809" description="DUF5977 domain-containing protein" evidence="1">
    <location>
        <begin position="23"/>
        <end position="1363"/>
    </location>
</feature>
<sequence>MKTLLSGLLLLLCFVVGHLAYAQDAKISLPQIVPASPNAAEIGRYGAMDVGFQTGSANVQIPLFSLEGGNVPVALNYSTGGVRVDQVASRSGLGWLLSAGGAIVRNVNGKPDELSTRLYPNITVVDNALLNVLRELSRSSSYSDSEPDMFVFNFAGFSGKFILDGDKKPMLIPHNNLKIQCATDLSSIVITAPDGSIYRFADVENSVIETACYGEPLVSPGQRVPTAWYLSDITLPNNEKVTFQYSDCFFTTMTGIQEVVTRTLDAENGSVCTQKCAVVSSRQTCRTDVTSFAKLLTAATFRSSKITFEYIDRLDVPGDKLFSKIVLWQDDQVVKETELLYMYGMSDPPAAGTDLYAQNHLKYRPYLQYVVEKGNDRAEVRRHTFEYNDINALPHRLSTAQDHYGYYNGKTSNSGYVAKPEDPEDEKKLPLARADRNVYSDYAGKGALQKIIYPTGGSLEIGYEGNTFRTSKLLPPPTQLVSVSIAQPASVGQTKNSAVFTIPGRDERSVWGQDYLSGGVLVGVGDDGSAPVDEITGLMMMEIVEYSTNRTIYGNIFKLGDNLDMKTDMLQAGVSYFIRITVLHANANIRRYSANVKYISGHAQTIEVNEPTGGVRVQKIVKKDGLGHNEIRHISYAALATPNVSSGVGSVPIVRQTMTNAQLAQCGIELTQMDVLYCKSEVGYSNALNNLYLYGQNHVYYSDVVESIGDNYEGGGIAHKYEVQRDAPSRPKLWQSFAPAVKNSNTGHLNGMELEQLVFKMVDEQVVPCKKIVNTYKVDSAVDLSVPAYYVNKRYDFPKSSTPVDLVEFSGYEVQEYAFYSRWTYKSKTIETDYSSDGVATLETTKNYGFTNKQHTQVSYENTTASDGSALNAAYAYPHEMVANGEDADGTYQEMVNRNMVSPVIKKTSKRNDIITNIVFAEYSRPVAGLCLPRLVKEFSPVDNKWHTRVNYLKYDSKANVLSASENENVLNTYIYGYGQTLPIAKVLNAASDQVAYTSFESNSNGNWSFGYSLSTNAAVTGIYCYDLVGGLSKPNLSESTVYVVSYWSNSSSPYNITGSFQYKTGKSIGDWRYYEHRVKNVSSVSITGTGLIDEVRLYPEGALMSTYTYRLPFGVSSIGSDNGRIAYYEYEPFGRFSLEKNEDGNIVRKVCYSYYGYASNCMPLFKNTPRSETVTRKNCASGYIGTSVVYSVPAGKYTSDVSQDDADLKAINEITLMGQSYANTNATCLFVYKNEPQSKNFVKQCDVGYIGSSVLYSVAEGTYTSTISILDANQKALADIAANGQNNANQKGICTVVCNAETCNGVNQKCIKGVCETGKRINTDSYELGSRWVCVYHYQWSDGTISEDYMQLSTSRCALGAM</sequence>
<protein>
    <recommendedName>
        <fullName evidence="2">DUF5977 domain-containing protein</fullName>
    </recommendedName>
</protein>
<dbReference type="RefSeq" id="WP_129001136.1">
    <property type="nucleotide sequence ID" value="NZ_SDHZ01000001.1"/>
</dbReference>
<evidence type="ECO:0000313" key="3">
    <source>
        <dbReference type="EMBL" id="RXK85384.1"/>
    </source>
</evidence>
<feature type="signal peptide" evidence="1">
    <location>
        <begin position="1"/>
        <end position="22"/>
    </location>
</feature>
<dbReference type="Pfam" id="PF19404">
    <property type="entry name" value="DUF5977"/>
    <property type="match status" value="2"/>
</dbReference>
<feature type="domain" description="DUF5977" evidence="2">
    <location>
        <begin position="1166"/>
        <end position="1229"/>
    </location>
</feature>
<name>A0A4Q1D7V5_9BACT</name>